<evidence type="ECO:0000256" key="6">
    <source>
        <dbReference type="ARBA" id="ARBA00022776"/>
    </source>
</evidence>
<keyword evidence="9" id="KW-0131">Cell cycle</keyword>
<dbReference type="Pfam" id="PF25762">
    <property type="entry name" value="HAUS1"/>
    <property type="match status" value="1"/>
</dbReference>
<accession>G5B9L7</accession>
<evidence type="ECO:0000256" key="7">
    <source>
        <dbReference type="ARBA" id="ARBA00023054"/>
    </source>
</evidence>
<dbReference type="GO" id="GO:0007098">
    <property type="term" value="P:centrosome cycle"/>
    <property type="evidence" value="ECO:0007669"/>
    <property type="project" value="TreeGrafter"/>
</dbReference>
<evidence type="ECO:0000256" key="1">
    <source>
        <dbReference type="ARBA" id="ARBA00004186"/>
    </source>
</evidence>
<name>G5B9L7_HETGA</name>
<gene>
    <name evidence="11" type="ORF">GW7_14057</name>
</gene>
<dbReference type="GO" id="GO:0070652">
    <property type="term" value="C:HAUS complex"/>
    <property type="evidence" value="ECO:0007669"/>
    <property type="project" value="InterPro"/>
</dbReference>
<evidence type="ECO:0000313" key="12">
    <source>
        <dbReference type="Proteomes" id="UP000006813"/>
    </source>
</evidence>
<dbReference type="GO" id="GO:0005874">
    <property type="term" value="C:microtubule"/>
    <property type="evidence" value="ECO:0007669"/>
    <property type="project" value="UniProtKB-KW"/>
</dbReference>
<keyword evidence="3" id="KW-0963">Cytoplasm</keyword>
<comment type="subcellular location">
    <subcellularLocation>
        <location evidence="1">Cytoplasm</location>
        <location evidence="1">Cytoskeleton</location>
        <location evidence="1">Spindle</location>
    </subcellularLocation>
</comment>
<organism evidence="11 12">
    <name type="scientific">Heterocephalus glaber</name>
    <name type="common">Naked mole rat</name>
    <dbReference type="NCBI Taxonomy" id="10181"/>
    <lineage>
        <taxon>Eukaryota</taxon>
        <taxon>Metazoa</taxon>
        <taxon>Chordata</taxon>
        <taxon>Craniata</taxon>
        <taxon>Vertebrata</taxon>
        <taxon>Euteleostomi</taxon>
        <taxon>Mammalia</taxon>
        <taxon>Eutheria</taxon>
        <taxon>Euarchontoglires</taxon>
        <taxon>Glires</taxon>
        <taxon>Rodentia</taxon>
        <taxon>Hystricomorpha</taxon>
        <taxon>Bathyergidae</taxon>
        <taxon>Heterocephalus</taxon>
    </lineage>
</organism>
<dbReference type="InterPro" id="IPR026243">
    <property type="entry name" value="HAUS1"/>
</dbReference>
<evidence type="ECO:0000256" key="2">
    <source>
        <dbReference type="ARBA" id="ARBA00005479"/>
    </source>
</evidence>
<evidence type="ECO:0000256" key="9">
    <source>
        <dbReference type="ARBA" id="ARBA00023306"/>
    </source>
</evidence>
<keyword evidence="8" id="KW-0206">Cytoskeleton</keyword>
<feature type="compositionally biased region" description="Polar residues" evidence="10">
    <location>
        <begin position="1"/>
        <end position="13"/>
    </location>
</feature>
<proteinExistence type="inferred from homology"/>
<comment type="similarity">
    <text evidence="2">Belongs to the HAUS1 family.</text>
</comment>
<evidence type="ECO:0000256" key="3">
    <source>
        <dbReference type="ARBA" id="ARBA00022490"/>
    </source>
</evidence>
<keyword evidence="6" id="KW-0498">Mitosis</keyword>
<evidence type="ECO:0000256" key="4">
    <source>
        <dbReference type="ARBA" id="ARBA00022618"/>
    </source>
</evidence>
<dbReference type="GO" id="GO:0051301">
    <property type="term" value="P:cell division"/>
    <property type="evidence" value="ECO:0007669"/>
    <property type="project" value="UniProtKB-KW"/>
</dbReference>
<sequence>MSGSLQERQVNGKNTRKWPALQFTGAEGPPYSMPSIWRGMKKADVKVTLEHDTGPHGSPYCTVSGYCVQVAWESSLHTHGAGLLGDPSSQSQQLLAHIWIQNPRPREPSASLCLTHGFDICPSMLLGLHGYGNEQKHTGDGWYESSESTQPKEGVKKIFGDDPIPQYEVNPRTTEILYHLAECNRAQDRDAWLVIEGLKQKANEYESEAKHLQDLLMESVNFSPADLSSTGSRYLNALVDSAMVLETKDTSLASFIPAVNDLTSDLFRTKSRNEELQLQLGKLEKNLTATSVLEKCLRENLKKAELHLSTEKTKVDNRLQDMDFLKAKAEEFRFGIRAAEEQLSARGMDASLSHQSQVALAEKLAELKRQTIPLKKRLESYLDLMLNPSLAQVKIEEAKRELDTIETELTKKVDMMEL</sequence>
<dbReference type="GO" id="GO:0005819">
    <property type="term" value="C:spindle"/>
    <property type="evidence" value="ECO:0007669"/>
    <property type="project" value="UniProtKB-SubCell"/>
</dbReference>
<dbReference type="GO" id="GO:0051225">
    <property type="term" value="P:spindle assembly"/>
    <property type="evidence" value="ECO:0007669"/>
    <property type="project" value="InterPro"/>
</dbReference>
<evidence type="ECO:0000256" key="10">
    <source>
        <dbReference type="SAM" id="MobiDB-lite"/>
    </source>
</evidence>
<keyword evidence="5" id="KW-0493">Microtubule</keyword>
<dbReference type="PRINTS" id="PR02087">
    <property type="entry name" value="HAUSAUGMINL1"/>
</dbReference>
<keyword evidence="4" id="KW-0132">Cell division</keyword>
<dbReference type="AlphaFoldDB" id="G5B9L7"/>
<feature type="region of interest" description="Disordered" evidence="10">
    <location>
        <begin position="1"/>
        <end position="26"/>
    </location>
</feature>
<dbReference type="InParanoid" id="G5B9L7"/>
<reference evidence="11 12" key="1">
    <citation type="journal article" date="2011" name="Nature">
        <title>Genome sequencing reveals insights into physiology and longevity of the naked mole rat.</title>
        <authorList>
            <person name="Kim E.B."/>
            <person name="Fang X."/>
            <person name="Fushan A.A."/>
            <person name="Huang Z."/>
            <person name="Lobanov A.V."/>
            <person name="Han L."/>
            <person name="Marino S.M."/>
            <person name="Sun X."/>
            <person name="Turanov A.A."/>
            <person name="Yang P."/>
            <person name="Yim S.H."/>
            <person name="Zhao X."/>
            <person name="Kasaikina M.V."/>
            <person name="Stoletzki N."/>
            <person name="Peng C."/>
            <person name="Polak P."/>
            <person name="Xiong Z."/>
            <person name="Kiezun A."/>
            <person name="Zhu Y."/>
            <person name="Chen Y."/>
            <person name="Kryukov G.V."/>
            <person name="Zhang Q."/>
            <person name="Peshkin L."/>
            <person name="Yang L."/>
            <person name="Bronson R.T."/>
            <person name="Buffenstein R."/>
            <person name="Wang B."/>
            <person name="Han C."/>
            <person name="Li Q."/>
            <person name="Chen L."/>
            <person name="Zhao W."/>
            <person name="Sunyaev S.R."/>
            <person name="Park T.J."/>
            <person name="Zhang G."/>
            <person name="Wang J."/>
            <person name="Gladyshev V.N."/>
        </authorList>
    </citation>
    <scope>NUCLEOTIDE SEQUENCE [LARGE SCALE GENOMIC DNA]</scope>
</reference>
<dbReference type="GO" id="GO:0005829">
    <property type="term" value="C:cytosol"/>
    <property type="evidence" value="ECO:0007669"/>
    <property type="project" value="TreeGrafter"/>
</dbReference>
<dbReference type="PANTHER" id="PTHR31570:SF1">
    <property type="entry name" value="HAUS AUGMIN-LIKE COMPLEX SUBUNIT 1"/>
    <property type="match status" value="1"/>
</dbReference>
<keyword evidence="7" id="KW-0175">Coiled coil</keyword>
<dbReference type="PANTHER" id="PTHR31570">
    <property type="entry name" value="HAUS AUGMIN-LIKE COMPLEX SUBUNIT 1"/>
    <property type="match status" value="1"/>
</dbReference>
<dbReference type="FunCoup" id="G5B9L7">
    <property type="interactions" value="655"/>
</dbReference>
<evidence type="ECO:0000256" key="8">
    <source>
        <dbReference type="ARBA" id="ARBA00023212"/>
    </source>
</evidence>
<dbReference type="Proteomes" id="UP000006813">
    <property type="component" value="Unassembled WGS sequence"/>
</dbReference>
<dbReference type="STRING" id="10181.G5B9L7"/>
<evidence type="ECO:0000313" key="11">
    <source>
        <dbReference type="EMBL" id="EHB05978.1"/>
    </source>
</evidence>
<evidence type="ECO:0000256" key="5">
    <source>
        <dbReference type="ARBA" id="ARBA00022701"/>
    </source>
</evidence>
<dbReference type="EMBL" id="JH169123">
    <property type="protein sequence ID" value="EHB05978.1"/>
    <property type="molecule type" value="Genomic_DNA"/>
</dbReference>
<protein>
    <submittedName>
        <fullName evidence="11">HAUS augmin-like complex subunit 1</fullName>
    </submittedName>
</protein>